<dbReference type="GO" id="GO:0005524">
    <property type="term" value="F:ATP binding"/>
    <property type="evidence" value="ECO:0007669"/>
    <property type="project" value="UniProtKB-KW"/>
</dbReference>
<dbReference type="SUPFAM" id="SSF56801">
    <property type="entry name" value="Acetyl-CoA synthetase-like"/>
    <property type="match status" value="1"/>
</dbReference>
<evidence type="ECO:0000313" key="7">
    <source>
        <dbReference type="Proteomes" id="UP000283426"/>
    </source>
</evidence>
<dbReference type="EMBL" id="JAQMRD010000009">
    <property type="protein sequence ID" value="MDB9223025.1"/>
    <property type="molecule type" value="Genomic_DNA"/>
</dbReference>
<dbReference type="AlphaFoldDB" id="A0A1Y3Y323"/>
<dbReference type="Pfam" id="PF00501">
    <property type="entry name" value="AMP-binding"/>
    <property type="match status" value="1"/>
</dbReference>
<dbReference type="EMBL" id="QRYW01000007">
    <property type="protein sequence ID" value="RGV29170.1"/>
    <property type="molecule type" value="Genomic_DNA"/>
</dbReference>
<gene>
    <name evidence="6" type="ORF">DWW24_04655</name>
    <name evidence="5" type="ORF">DWW57_12415</name>
    <name evidence="4" type="ORF">PN645_08405</name>
</gene>
<evidence type="ECO:0000313" key="5">
    <source>
        <dbReference type="EMBL" id="RGU55523.1"/>
    </source>
</evidence>
<feature type="domain" description="AMP-dependent synthetase/ligase" evidence="3">
    <location>
        <begin position="14"/>
        <end position="444"/>
    </location>
</feature>
<evidence type="ECO:0000256" key="1">
    <source>
        <dbReference type="ARBA" id="ARBA00022741"/>
    </source>
</evidence>
<keyword evidence="1" id="KW-0547">Nucleotide-binding</keyword>
<dbReference type="RefSeq" id="WP_022159761.1">
    <property type="nucleotide sequence ID" value="NZ_CABJFF010000010.1"/>
</dbReference>
<dbReference type="EMBL" id="QRYC01000017">
    <property type="protein sequence ID" value="RGU55523.1"/>
    <property type="molecule type" value="Genomic_DNA"/>
</dbReference>
<dbReference type="Proteomes" id="UP000284243">
    <property type="component" value="Unassembled WGS sequence"/>
</dbReference>
<dbReference type="Gene3D" id="3.40.50.12780">
    <property type="entry name" value="N-terminal domain of ligase-like"/>
    <property type="match status" value="1"/>
</dbReference>
<name>A0A1Y3Y323_9BACT</name>
<evidence type="ECO:0000259" key="3">
    <source>
        <dbReference type="Pfam" id="PF00501"/>
    </source>
</evidence>
<dbReference type="GO" id="GO:0016020">
    <property type="term" value="C:membrane"/>
    <property type="evidence" value="ECO:0007669"/>
    <property type="project" value="TreeGrafter"/>
</dbReference>
<evidence type="ECO:0000313" key="4">
    <source>
        <dbReference type="EMBL" id="MDB9223025.1"/>
    </source>
</evidence>
<evidence type="ECO:0000313" key="6">
    <source>
        <dbReference type="EMBL" id="RGV29170.1"/>
    </source>
</evidence>
<proteinExistence type="predicted"/>
<dbReference type="PANTHER" id="PTHR43272">
    <property type="entry name" value="LONG-CHAIN-FATTY-ACID--COA LIGASE"/>
    <property type="match status" value="1"/>
</dbReference>
<dbReference type="InterPro" id="IPR042099">
    <property type="entry name" value="ANL_N_sf"/>
</dbReference>
<sequence length="642" mass="72572">MKNGELHTLIDLLERSCLKFPENAYLWEKREGGYRSVTYRQTRREVGDVAAGLLAGGLQKGDRVALLSEGCNDWVFAELGILYAGGVNVPLSIKLTDKELIFRVRHSGARFLIVSDYYVATLRRIEAELPEIEKIYVIRYSSAEEGKYNSFERLKDEGKRWVTEYPGMLEKQAATVSGADLANISYTSGTTAEPKGIMLTHENYVSNVLQSDSLIRIPEYFRILLFLPWDHSFAHTVGIYSFMYNGASLAAVDFGKSPMEYLRNIPLNMKEIKPHVLLSVPALAKNFRRSIETGIRQRGWLIRKLYGLGLKWGYYYHGQGNFRGKGGRMLLWPVVKLMDILVFSKIRKIFGGNLQFFVGGGALLDTELQRYYCTLGIPMLQGYGLSEASPVISSNCPQRYRFGSSGQVVKPLELKICDETGTEVKKGEKGEIVIRGKNVMKGYWKNEKSTAGTIRDGWLYTGDRGYLGEDGSLFVSGRFKSLLIAGDGEKYSPEGIEEAIAELSPYIDYCVLYNNQSPYTAGLIVPNKTALTEYVKQREEEPGTVEACKLMLTKLNEELMKFRKGGMYEGMFPERWLPAVVGILPEPLTAQNGTVNSTSKVVRHKVYEVFREELDFLYTPEGKDIRNPRNTKNMKSMITWKI</sequence>
<reference evidence="4" key="2">
    <citation type="submission" date="2023-01" db="EMBL/GenBank/DDBJ databases">
        <title>Human gut microbiome strain richness.</title>
        <authorList>
            <person name="Chen-Liaw A."/>
        </authorList>
    </citation>
    <scope>NUCLEOTIDE SEQUENCE</scope>
    <source>
        <strain evidence="4">RTP21484st1_B7_RTP21484_190118</strain>
    </source>
</reference>
<dbReference type="Proteomes" id="UP000283426">
    <property type="component" value="Unassembled WGS sequence"/>
</dbReference>
<protein>
    <submittedName>
        <fullName evidence="4">AMP-binding protein</fullName>
    </submittedName>
    <submittedName>
        <fullName evidence="6">Long-chain fatty acid--CoA ligase</fullName>
    </submittedName>
</protein>
<dbReference type="Proteomes" id="UP001212263">
    <property type="component" value="Unassembled WGS sequence"/>
</dbReference>
<dbReference type="InterPro" id="IPR000873">
    <property type="entry name" value="AMP-dep_synth/lig_dom"/>
</dbReference>
<organism evidence="6 7">
    <name type="scientific">Odoribacter splanchnicus</name>
    <dbReference type="NCBI Taxonomy" id="28118"/>
    <lineage>
        <taxon>Bacteria</taxon>
        <taxon>Pseudomonadati</taxon>
        <taxon>Bacteroidota</taxon>
        <taxon>Bacteroidia</taxon>
        <taxon>Bacteroidales</taxon>
        <taxon>Odoribacteraceae</taxon>
        <taxon>Odoribacter</taxon>
    </lineage>
</organism>
<dbReference type="GO" id="GO:0004467">
    <property type="term" value="F:long-chain fatty acid-CoA ligase activity"/>
    <property type="evidence" value="ECO:0007669"/>
    <property type="project" value="TreeGrafter"/>
</dbReference>
<keyword evidence="6" id="KW-0436">Ligase</keyword>
<evidence type="ECO:0000256" key="2">
    <source>
        <dbReference type="ARBA" id="ARBA00022840"/>
    </source>
</evidence>
<reference evidence="7 8" key="1">
    <citation type="submission" date="2018-08" db="EMBL/GenBank/DDBJ databases">
        <title>A genome reference for cultivated species of the human gut microbiota.</title>
        <authorList>
            <person name="Zou Y."/>
            <person name="Xue W."/>
            <person name="Luo G."/>
        </authorList>
    </citation>
    <scope>NUCLEOTIDE SEQUENCE [LARGE SCALE GENOMIC DNA]</scope>
    <source>
        <strain evidence="6 7">AF14-6AC</strain>
        <strain evidence="5 8">AF16-14</strain>
    </source>
</reference>
<keyword evidence="2" id="KW-0067">ATP-binding</keyword>
<evidence type="ECO:0000313" key="8">
    <source>
        <dbReference type="Proteomes" id="UP000284243"/>
    </source>
</evidence>
<dbReference type="PANTHER" id="PTHR43272:SF33">
    <property type="entry name" value="AMP-BINDING DOMAIN-CONTAINING PROTEIN-RELATED"/>
    <property type="match status" value="1"/>
</dbReference>
<comment type="caution">
    <text evidence="6">The sequence shown here is derived from an EMBL/GenBank/DDBJ whole genome shotgun (WGS) entry which is preliminary data.</text>
</comment>
<accession>A0A1Y3Y323</accession>